<feature type="disulfide bond" evidence="7">
    <location>
        <begin position="41"/>
        <end position="77"/>
    </location>
</feature>
<dbReference type="PRINTS" id="PR00550">
    <property type="entry name" value="HYPRGLYCEMIC"/>
</dbReference>
<comment type="caution">
    <text evidence="9">The sequence shown here is derived from an EMBL/GenBank/DDBJ whole genome shotgun (WGS) entry which is preliminary data.</text>
</comment>
<dbReference type="STRING" id="299467.A0A443SM20"/>
<comment type="similarity">
    <text evidence="3">Belongs to the arthropod CHH/MIH/GIH/VIH hormone family.</text>
</comment>
<evidence type="ECO:0000256" key="3">
    <source>
        <dbReference type="ARBA" id="ARBA00005447"/>
    </source>
</evidence>
<reference evidence="9 10" key="1">
    <citation type="journal article" date="2018" name="Gigascience">
        <title>Genomes of trombidid mites reveal novel predicted allergens and laterally-transferred genes associated with secondary metabolism.</title>
        <authorList>
            <person name="Dong X."/>
            <person name="Chaisiri K."/>
            <person name="Xia D."/>
            <person name="Armstrong S.D."/>
            <person name="Fang Y."/>
            <person name="Donnelly M.J."/>
            <person name="Kadowaki T."/>
            <person name="McGarry J.W."/>
            <person name="Darby A.C."/>
            <person name="Makepeace B.L."/>
        </authorList>
    </citation>
    <scope>NUCLEOTIDE SEQUENCE [LARGE SCALE GENOMIC DNA]</scope>
    <source>
        <strain evidence="9">UoL-UT</strain>
    </source>
</reference>
<accession>A0A443SM20</accession>
<feature type="disulfide bond" evidence="7">
    <location>
        <begin position="60"/>
        <end position="86"/>
    </location>
</feature>
<dbReference type="InterPro" id="IPR035957">
    <property type="entry name" value="Crust_neurohorm_sf"/>
</dbReference>
<evidence type="ECO:0000256" key="6">
    <source>
        <dbReference type="ARBA" id="ARBA00023157"/>
    </source>
</evidence>
<evidence type="ECO:0000256" key="2">
    <source>
        <dbReference type="ARBA" id="ARBA00004613"/>
    </source>
</evidence>
<evidence type="ECO:0000256" key="5">
    <source>
        <dbReference type="ARBA" id="ARBA00022702"/>
    </source>
</evidence>
<dbReference type="Proteomes" id="UP000288716">
    <property type="component" value="Unassembled WGS sequence"/>
</dbReference>
<dbReference type="InterPro" id="IPR001166">
    <property type="entry name" value="Hyperglycemic"/>
</dbReference>
<keyword evidence="8" id="KW-0732">Signal</keyword>
<dbReference type="PROSITE" id="PS01250">
    <property type="entry name" value="CHH_MIH_GIH"/>
    <property type="match status" value="1"/>
</dbReference>
<dbReference type="InterPro" id="IPR018251">
    <property type="entry name" value="Crust_neurhormone_CS"/>
</dbReference>
<protein>
    <submittedName>
        <fullName evidence="9">Ion transport peptide-like protein</fullName>
    </submittedName>
</protein>
<evidence type="ECO:0000313" key="10">
    <source>
        <dbReference type="Proteomes" id="UP000288716"/>
    </source>
</evidence>
<evidence type="ECO:0000256" key="8">
    <source>
        <dbReference type="SAM" id="SignalP"/>
    </source>
</evidence>
<dbReference type="GO" id="GO:0007623">
    <property type="term" value="P:circadian rhythm"/>
    <property type="evidence" value="ECO:0007669"/>
    <property type="project" value="TreeGrafter"/>
</dbReference>
<keyword evidence="4" id="KW-0964">Secreted</keyword>
<keyword evidence="6 7" id="KW-1015">Disulfide bond</keyword>
<name>A0A443SM20_9ACAR</name>
<keyword evidence="5" id="KW-0372">Hormone</keyword>
<dbReference type="EMBL" id="NCKV01001308">
    <property type="protein sequence ID" value="RWS28574.1"/>
    <property type="molecule type" value="Genomic_DNA"/>
</dbReference>
<dbReference type="InterPro" id="IPR031098">
    <property type="entry name" value="Crust_neurohorm"/>
</dbReference>
<dbReference type="PANTHER" id="PTHR35981:SF2">
    <property type="entry name" value="ION TRANSPORT PEPTIDE, ISOFORM C"/>
    <property type="match status" value="1"/>
</dbReference>
<dbReference type="GO" id="GO:0005576">
    <property type="term" value="C:extracellular region"/>
    <property type="evidence" value="ECO:0007669"/>
    <property type="project" value="UniProtKB-SubCell"/>
</dbReference>
<evidence type="ECO:0000256" key="4">
    <source>
        <dbReference type="ARBA" id="ARBA00022525"/>
    </source>
</evidence>
<evidence type="ECO:0000256" key="7">
    <source>
        <dbReference type="PIRSR" id="PIRSR631098-51"/>
    </source>
</evidence>
<evidence type="ECO:0000256" key="1">
    <source>
        <dbReference type="ARBA" id="ARBA00003845"/>
    </source>
</evidence>
<dbReference type="SUPFAM" id="SSF81778">
    <property type="entry name" value="Crustacean CHH/MIH/GIH neurohormone"/>
    <property type="match status" value="1"/>
</dbReference>
<proteinExistence type="inferred from homology"/>
<dbReference type="OrthoDB" id="6365952at2759"/>
<dbReference type="Pfam" id="PF01147">
    <property type="entry name" value="Crust_neurohorm"/>
    <property type="match status" value="1"/>
</dbReference>
<comment type="subcellular location">
    <subcellularLocation>
        <location evidence="2">Secreted</location>
    </subcellularLocation>
</comment>
<dbReference type="Gene3D" id="1.10.2010.10">
    <property type="entry name" value="Crustacean CHH/MIH/GIH neurohormone"/>
    <property type="match status" value="1"/>
</dbReference>
<dbReference type="AlphaFoldDB" id="A0A443SM20"/>
<feature type="disulfide bond" evidence="7">
    <location>
        <begin position="57"/>
        <end position="73"/>
    </location>
</feature>
<dbReference type="GO" id="GO:0005184">
    <property type="term" value="F:neuropeptide hormone activity"/>
    <property type="evidence" value="ECO:0007669"/>
    <property type="project" value="InterPro"/>
</dbReference>
<comment type="function">
    <text evidence="1">May increase the toxicity of alpha-latrotoxin and/or other venom components. Is non-toxic to mice and to the cockroach Periplaneta americana.</text>
</comment>
<dbReference type="FunFam" id="1.10.2010.10:FF:000001">
    <property type="entry name" value="Ion transport peptide isoform C"/>
    <property type="match status" value="1"/>
</dbReference>
<evidence type="ECO:0000313" key="9">
    <source>
        <dbReference type="EMBL" id="RWS28574.1"/>
    </source>
</evidence>
<dbReference type="VEuPathDB" id="VectorBase:LDEU003466"/>
<organism evidence="9 10">
    <name type="scientific">Leptotrombidium deliense</name>
    <dbReference type="NCBI Taxonomy" id="299467"/>
    <lineage>
        <taxon>Eukaryota</taxon>
        <taxon>Metazoa</taxon>
        <taxon>Ecdysozoa</taxon>
        <taxon>Arthropoda</taxon>
        <taxon>Chelicerata</taxon>
        <taxon>Arachnida</taxon>
        <taxon>Acari</taxon>
        <taxon>Acariformes</taxon>
        <taxon>Trombidiformes</taxon>
        <taxon>Prostigmata</taxon>
        <taxon>Anystina</taxon>
        <taxon>Parasitengona</taxon>
        <taxon>Trombiculoidea</taxon>
        <taxon>Trombiculidae</taxon>
        <taxon>Leptotrombidium</taxon>
    </lineage>
</organism>
<feature type="signal peptide" evidence="8">
    <location>
        <begin position="1"/>
        <end position="26"/>
    </location>
</feature>
<dbReference type="PANTHER" id="PTHR35981">
    <property type="entry name" value="ION TRANSPORT PEPTIDE, ISOFORM C"/>
    <property type="match status" value="1"/>
</dbReference>
<gene>
    <name evidence="9" type="ORF">B4U80_04084</name>
</gene>
<feature type="chain" id="PRO_5019115163" evidence="8">
    <location>
        <begin position="27"/>
        <end position="110"/>
    </location>
</feature>
<keyword evidence="10" id="KW-1185">Reference proteome</keyword>
<sequence>MCSPVASVSCLLCICFVLFTASPVQSNVRDLHKRSFASLGCLGVYNKATFAKLDRVCDDCYQLYRDDDLHQLCRKNCFKNDYFKKCIEALLLTHESEKFEEMVLELYGKK</sequence>